<dbReference type="Gene3D" id="3.30.43.10">
    <property type="entry name" value="Uridine Diphospho-n-acetylenolpyruvylglucosamine Reductase, domain 2"/>
    <property type="match status" value="1"/>
</dbReference>
<evidence type="ECO:0000313" key="8">
    <source>
        <dbReference type="Proteomes" id="UP000523007"/>
    </source>
</evidence>
<feature type="domain" description="FAD-binding PCMH-type" evidence="6">
    <location>
        <begin position="52"/>
        <end position="223"/>
    </location>
</feature>
<evidence type="ECO:0000256" key="5">
    <source>
        <dbReference type="ARBA" id="ARBA00023002"/>
    </source>
</evidence>
<evidence type="ECO:0000259" key="6">
    <source>
        <dbReference type="PROSITE" id="PS51387"/>
    </source>
</evidence>
<dbReference type="InterPro" id="IPR006094">
    <property type="entry name" value="Oxid_FAD_bind_N"/>
</dbReference>
<dbReference type="PANTHER" id="PTHR42973">
    <property type="entry name" value="BINDING OXIDOREDUCTASE, PUTATIVE (AFU_ORTHOLOGUE AFUA_1G17690)-RELATED"/>
    <property type="match status" value="1"/>
</dbReference>
<protein>
    <submittedName>
        <fullName evidence="7">FAD/FMN-containing dehydrogenase</fullName>
    </submittedName>
</protein>
<comment type="cofactor">
    <cofactor evidence="1">
        <name>FAD</name>
        <dbReference type="ChEBI" id="CHEBI:57692"/>
    </cofactor>
</comment>
<dbReference type="PROSITE" id="PS51387">
    <property type="entry name" value="FAD_PCMH"/>
    <property type="match status" value="1"/>
</dbReference>
<evidence type="ECO:0000256" key="2">
    <source>
        <dbReference type="ARBA" id="ARBA00005466"/>
    </source>
</evidence>
<keyword evidence="4" id="KW-0274">FAD</keyword>
<proteinExistence type="inferred from homology"/>
<dbReference type="Pfam" id="PF01565">
    <property type="entry name" value="FAD_binding_4"/>
    <property type="match status" value="1"/>
</dbReference>
<keyword evidence="5" id="KW-0560">Oxidoreductase</keyword>
<dbReference type="InterPro" id="IPR016167">
    <property type="entry name" value="FAD-bd_PCMH_sub1"/>
</dbReference>
<comment type="caution">
    <text evidence="7">The sequence shown here is derived from an EMBL/GenBank/DDBJ whole genome shotgun (WGS) entry which is preliminary data.</text>
</comment>
<dbReference type="InterPro" id="IPR016166">
    <property type="entry name" value="FAD-bd_PCMH"/>
</dbReference>
<keyword evidence="3" id="KW-0285">Flavoprotein</keyword>
<name>A0A7W7W3L7_9ACTN</name>
<dbReference type="PROSITE" id="PS00862">
    <property type="entry name" value="OX2_COVAL_FAD"/>
    <property type="match status" value="1"/>
</dbReference>
<sequence length="455" mass="47870">MSDEPATTRRGARALARRREGIDYDGIPANLAERAVEPGDRRYDAVRHNYLRSGSPGLVLYPRDRDEVAEALAFARGQDVPLGVRSGGHGISGRSTNDGGIVLDLKTFDGVDVLDNEAGLVRLGAGAMWRTVAEELVPHGLAVTSGDNGAVGVGGLATTGGMGLLGRSQGLTIDRVRAYHVVTAEGRPLRASADENPDLFWGLRGAGGNLAVVTSVELEAGRLGDVIFSQMVLDASDAAGLLERWGAAVEAAPRALTSFLYLSARQRAPLAQLLTIWAGDDQDAAVAALDSLAGSGPLLGHQAVQVPYSQVMPYSDAQRFGGGDPAARSGLVTHLDGGVSRAVADLVRSGETSVLAVRAYGGAAHDVAHDATAYAHRHQHFSLGALGVSQTRLNEAWDAGISALTDGLYLPFDKDTRPERVREAFPGGTFARVSRLKREYDPENAFSANFPIPPA</sequence>
<reference evidence="7 8" key="1">
    <citation type="submission" date="2020-08" db="EMBL/GenBank/DDBJ databases">
        <title>Sequencing the genomes of 1000 actinobacteria strains.</title>
        <authorList>
            <person name="Klenk H.-P."/>
        </authorList>
    </citation>
    <scope>NUCLEOTIDE SEQUENCE [LARGE SCALE GENOMIC DNA]</scope>
    <source>
        <strain evidence="7 8">DSM 102030</strain>
    </source>
</reference>
<dbReference type="InterPro" id="IPR016169">
    <property type="entry name" value="FAD-bd_PCMH_sub2"/>
</dbReference>
<dbReference type="Gene3D" id="3.40.462.20">
    <property type="match status" value="1"/>
</dbReference>
<dbReference type="InterPro" id="IPR050416">
    <property type="entry name" value="FAD-linked_Oxidoreductase"/>
</dbReference>
<dbReference type="EMBL" id="JACHJT010000001">
    <property type="protein sequence ID" value="MBB4932911.1"/>
    <property type="molecule type" value="Genomic_DNA"/>
</dbReference>
<evidence type="ECO:0000256" key="1">
    <source>
        <dbReference type="ARBA" id="ARBA00001974"/>
    </source>
</evidence>
<dbReference type="GO" id="GO:0016491">
    <property type="term" value="F:oxidoreductase activity"/>
    <property type="evidence" value="ECO:0007669"/>
    <property type="project" value="UniProtKB-KW"/>
</dbReference>
<keyword evidence="8" id="KW-1185">Reference proteome</keyword>
<dbReference type="SUPFAM" id="SSF56176">
    <property type="entry name" value="FAD-binding/transporter-associated domain-like"/>
    <property type="match status" value="1"/>
</dbReference>
<dbReference type="PANTHER" id="PTHR42973:SF39">
    <property type="entry name" value="FAD-BINDING PCMH-TYPE DOMAIN-CONTAINING PROTEIN"/>
    <property type="match status" value="1"/>
</dbReference>
<dbReference type="InterPro" id="IPR006093">
    <property type="entry name" value="Oxy_OxRdtase_FAD_BS"/>
</dbReference>
<organism evidence="7 8">
    <name type="scientific">Lipingzhangella halophila</name>
    <dbReference type="NCBI Taxonomy" id="1783352"/>
    <lineage>
        <taxon>Bacteria</taxon>
        <taxon>Bacillati</taxon>
        <taxon>Actinomycetota</taxon>
        <taxon>Actinomycetes</taxon>
        <taxon>Streptosporangiales</taxon>
        <taxon>Nocardiopsidaceae</taxon>
        <taxon>Lipingzhangella</taxon>
    </lineage>
</organism>
<evidence type="ECO:0000313" key="7">
    <source>
        <dbReference type="EMBL" id="MBB4932911.1"/>
    </source>
</evidence>
<dbReference type="AlphaFoldDB" id="A0A7W7W3L7"/>
<comment type="similarity">
    <text evidence="2">Belongs to the oxygen-dependent FAD-linked oxidoreductase family.</text>
</comment>
<dbReference type="InterPro" id="IPR036318">
    <property type="entry name" value="FAD-bd_PCMH-like_sf"/>
</dbReference>
<dbReference type="GO" id="GO:0071949">
    <property type="term" value="F:FAD binding"/>
    <property type="evidence" value="ECO:0007669"/>
    <property type="project" value="InterPro"/>
</dbReference>
<evidence type="ECO:0000256" key="3">
    <source>
        <dbReference type="ARBA" id="ARBA00022630"/>
    </source>
</evidence>
<dbReference type="Proteomes" id="UP000523007">
    <property type="component" value="Unassembled WGS sequence"/>
</dbReference>
<dbReference type="RefSeq" id="WP_184580610.1">
    <property type="nucleotide sequence ID" value="NZ_JACHJT010000001.1"/>
</dbReference>
<dbReference type="Gene3D" id="3.30.465.10">
    <property type="match status" value="1"/>
</dbReference>
<gene>
    <name evidence="7" type="ORF">F4561_003731</name>
</gene>
<accession>A0A7W7W3L7</accession>
<evidence type="ECO:0000256" key="4">
    <source>
        <dbReference type="ARBA" id="ARBA00022827"/>
    </source>
</evidence>